<dbReference type="RefSeq" id="XP_007412478.1">
    <property type="nucleotide sequence ID" value="XM_007412416.1"/>
</dbReference>
<dbReference type="InParanoid" id="F4RTF2"/>
<dbReference type="GeneID" id="18930345"/>
<proteinExistence type="predicted"/>
<feature type="region of interest" description="Disordered" evidence="1">
    <location>
        <begin position="175"/>
        <end position="332"/>
    </location>
</feature>
<dbReference type="AlphaFoldDB" id="F4RTF2"/>
<dbReference type="Proteomes" id="UP000001072">
    <property type="component" value="Unassembled WGS sequence"/>
</dbReference>
<sequence length="645" mass="73797">MQQKAIRSLEEQVKLNEVSFGKKLQYSEEQVDNFEHKRLSLTESISKLESRVNSIPDLPSAGSSQSELSLSKGSITKHESEIKAITKTQKEFEERFQLGLNRLDHSYQQMMCQQEKFDGRMISFENRENNCTLSSPNSTGSSLVWSDANSNEVVNESEPCSITTINVSSSSARLITPPLTRSPTELIPNKSAVDSMEVDDQSDSSSRTQRPLFQAQDREGSQSSMIASSSSWVNQTANMDRRRATPNRQHTNAFSEPRISNSHPSLTSINRSTPADIPVTPVQQTSHINPSSKPKLWVRPSKSSQNKLTATLRKQRDTMTPENKDDDQNSSKAIQQHFRYLAGVNREKKSFPRSPTREDLENLPELPDGTAPLGLSAPYILRANQLSQEWADDDEMGEGFRNRCEQRLRQYGIPYVGLSSARNDTKAEEWNRRTLEFCLDMFNCAMDGMEYEDLFRLDRAELDVDRIRVLMVTHLKYRINNKRIFLKDNSNLEKHMKEDRRAKRANNLAERRHETCLKYEDLNVYQDLFLDRRYCSSDESDDEVVEEDRVRDIPLWRSRLGTGLVEYIDNAYRQLRQEEIPRRPGRKPGKRNTSQTAPVVGSSKWPLGLPSDCYDSRWVASLNTKERKALKMKPAALQGVSGLLD</sequence>
<accession>F4RTF2</accession>
<dbReference type="EMBL" id="GL883119">
    <property type="protein sequence ID" value="EGG04349.1"/>
    <property type="molecule type" value="Genomic_DNA"/>
</dbReference>
<feature type="compositionally biased region" description="Low complexity" evidence="1">
    <location>
        <begin position="221"/>
        <end position="231"/>
    </location>
</feature>
<reference evidence="3" key="1">
    <citation type="journal article" date="2011" name="Proc. Natl. Acad. Sci. U.S.A.">
        <title>Obligate biotrophy features unraveled by the genomic analysis of rust fungi.</title>
        <authorList>
            <person name="Duplessis S."/>
            <person name="Cuomo C.A."/>
            <person name="Lin Y.-C."/>
            <person name="Aerts A."/>
            <person name="Tisserant E."/>
            <person name="Veneault-Fourrey C."/>
            <person name="Joly D.L."/>
            <person name="Hacquard S."/>
            <person name="Amselem J."/>
            <person name="Cantarel B.L."/>
            <person name="Chiu R."/>
            <person name="Coutinho P.M."/>
            <person name="Feau N."/>
            <person name="Field M."/>
            <person name="Frey P."/>
            <person name="Gelhaye E."/>
            <person name="Goldberg J."/>
            <person name="Grabherr M.G."/>
            <person name="Kodira C.D."/>
            <person name="Kohler A."/>
            <person name="Kuees U."/>
            <person name="Lindquist E.A."/>
            <person name="Lucas S.M."/>
            <person name="Mago R."/>
            <person name="Mauceli E."/>
            <person name="Morin E."/>
            <person name="Murat C."/>
            <person name="Pangilinan J.L."/>
            <person name="Park R."/>
            <person name="Pearson M."/>
            <person name="Quesneville H."/>
            <person name="Rouhier N."/>
            <person name="Sakthikumar S."/>
            <person name="Salamov A.A."/>
            <person name="Schmutz J."/>
            <person name="Selles B."/>
            <person name="Shapiro H."/>
            <person name="Tanguay P."/>
            <person name="Tuskan G.A."/>
            <person name="Henrissat B."/>
            <person name="Van de Peer Y."/>
            <person name="Rouze P."/>
            <person name="Ellis J.G."/>
            <person name="Dodds P.N."/>
            <person name="Schein J.E."/>
            <person name="Zhong S."/>
            <person name="Hamelin R.C."/>
            <person name="Grigoriev I.V."/>
            <person name="Szabo L.J."/>
            <person name="Martin F."/>
        </authorList>
    </citation>
    <scope>NUCLEOTIDE SEQUENCE [LARGE SCALE GENOMIC DNA]</scope>
    <source>
        <strain evidence="3">98AG31 / pathotype 3-4-7</strain>
    </source>
</reference>
<organism evidence="3">
    <name type="scientific">Melampsora larici-populina (strain 98AG31 / pathotype 3-4-7)</name>
    <name type="common">Poplar leaf rust fungus</name>
    <dbReference type="NCBI Taxonomy" id="747676"/>
    <lineage>
        <taxon>Eukaryota</taxon>
        <taxon>Fungi</taxon>
        <taxon>Dikarya</taxon>
        <taxon>Basidiomycota</taxon>
        <taxon>Pucciniomycotina</taxon>
        <taxon>Pucciniomycetes</taxon>
        <taxon>Pucciniales</taxon>
        <taxon>Melampsoraceae</taxon>
        <taxon>Melampsora</taxon>
    </lineage>
</organism>
<gene>
    <name evidence="2" type="ORF">MELLADRAFT_64958</name>
</gene>
<feature type="region of interest" description="Disordered" evidence="1">
    <location>
        <begin position="579"/>
        <end position="603"/>
    </location>
</feature>
<evidence type="ECO:0000256" key="1">
    <source>
        <dbReference type="SAM" id="MobiDB-lite"/>
    </source>
</evidence>
<feature type="compositionally biased region" description="Polar residues" evidence="1">
    <location>
        <begin position="246"/>
        <end position="273"/>
    </location>
</feature>
<name>F4RTF2_MELLP</name>
<feature type="compositionally biased region" description="Basic and acidic residues" evidence="1">
    <location>
        <begin position="314"/>
        <end position="329"/>
    </location>
</feature>
<protein>
    <submittedName>
        <fullName evidence="2">Uncharacterized protein</fullName>
    </submittedName>
</protein>
<dbReference type="VEuPathDB" id="FungiDB:MELLADRAFT_64958"/>
<keyword evidence="3" id="KW-1185">Reference proteome</keyword>
<dbReference type="STRING" id="747676.F4RTF2"/>
<evidence type="ECO:0000313" key="2">
    <source>
        <dbReference type="EMBL" id="EGG04349.1"/>
    </source>
</evidence>
<feature type="region of interest" description="Disordered" evidence="1">
    <location>
        <begin position="346"/>
        <end position="368"/>
    </location>
</feature>
<dbReference type="eggNOG" id="ENOG502SFT3">
    <property type="taxonomic scope" value="Eukaryota"/>
</dbReference>
<dbReference type="KEGG" id="mlr:MELLADRAFT_64958"/>
<feature type="compositionally biased region" description="Polar residues" evidence="1">
    <location>
        <begin position="281"/>
        <end position="292"/>
    </location>
</feature>
<dbReference type="OrthoDB" id="2507612at2759"/>
<feature type="compositionally biased region" description="Basic and acidic residues" evidence="1">
    <location>
        <begin position="346"/>
        <end position="360"/>
    </location>
</feature>
<evidence type="ECO:0000313" key="3">
    <source>
        <dbReference type="Proteomes" id="UP000001072"/>
    </source>
</evidence>
<dbReference type="HOGENOM" id="CLU_028623_0_0_1"/>